<name>A0A0H2S8K2_9AGAM</name>
<dbReference type="InParanoid" id="A0A0H2S8K2"/>
<keyword evidence="1" id="KW-0732">Signal</keyword>
<organism evidence="3 4">
    <name type="scientific">Schizopora paradoxa</name>
    <dbReference type="NCBI Taxonomy" id="27342"/>
    <lineage>
        <taxon>Eukaryota</taxon>
        <taxon>Fungi</taxon>
        <taxon>Dikarya</taxon>
        <taxon>Basidiomycota</taxon>
        <taxon>Agaricomycotina</taxon>
        <taxon>Agaricomycetes</taxon>
        <taxon>Hymenochaetales</taxon>
        <taxon>Schizoporaceae</taxon>
        <taxon>Schizopora</taxon>
    </lineage>
</organism>
<feature type="chain" id="PRO_5005202092" description="DUF6987 domain-containing protein" evidence="1">
    <location>
        <begin position="23"/>
        <end position="186"/>
    </location>
</feature>
<protein>
    <recommendedName>
        <fullName evidence="2">DUF6987 domain-containing protein</fullName>
    </recommendedName>
</protein>
<sequence>MYFTRIASAFAVAATFCSLAVANPLPSIEKRQDLSSISGVLTTLQTTIGPILAEITSQGNGGNVTSDSLNPLVGELDTALTNAASSLTSLSTSSRVKRQSESDIATLTAGIVTDIANALNTLLGDASAIPELGSIFSGIDTSLNQVLVGLETLLAGVLNLVANLLTDVSGLLSQLALGLTLASLGL</sequence>
<dbReference type="OrthoDB" id="3258804at2759"/>
<dbReference type="InterPro" id="IPR054256">
    <property type="entry name" value="DUF6987"/>
</dbReference>
<evidence type="ECO:0000256" key="1">
    <source>
        <dbReference type="SAM" id="SignalP"/>
    </source>
</evidence>
<gene>
    <name evidence="3" type="ORF">SCHPADRAFT_884637</name>
</gene>
<reference evidence="3 4" key="1">
    <citation type="submission" date="2015-04" db="EMBL/GenBank/DDBJ databases">
        <title>Complete genome sequence of Schizopora paradoxa KUC8140, a cosmopolitan wood degrader in East Asia.</title>
        <authorList>
            <consortium name="DOE Joint Genome Institute"/>
            <person name="Min B."/>
            <person name="Park H."/>
            <person name="Jang Y."/>
            <person name="Kim J.-J."/>
            <person name="Kim K.H."/>
            <person name="Pangilinan J."/>
            <person name="Lipzen A."/>
            <person name="Riley R."/>
            <person name="Grigoriev I.V."/>
            <person name="Spatafora J.W."/>
            <person name="Choi I.-G."/>
        </authorList>
    </citation>
    <scope>NUCLEOTIDE SEQUENCE [LARGE SCALE GENOMIC DNA]</scope>
    <source>
        <strain evidence="3 4">KUC8140</strain>
    </source>
</reference>
<evidence type="ECO:0000313" key="4">
    <source>
        <dbReference type="Proteomes" id="UP000053477"/>
    </source>
</evidence>
<feature type="domain" description="DUF6987" evidence="2">
    <location>
        <begin position="80"/>
        <end position="182"/>
    </location>
</feature>
<dbReference type="EMBL" id="KQ085882">
    <property type="protein sequence ID" value="KLO20615.1"/>
    <property type="molecule type" value="Genomic_DNA"/>
</dbReference>
<feature type="signal peptide" evidence="1">
    <location>
        <begin position="1"/>
        <end position="22"/>
    </location>
</feature>
<proteinExistence type="predicted"/>
<dbReference type="Pfam" id="PF22485">
    <property type="entry name" value="DUF6987"/>
    <property type="match status" value="1"/>
</dbReference>
<accession>A0A0H2S8K2</accession>
<evidence type="ECO:0000313" key="3">
    <source>
        <dbReference type="EMBL" id="KLO20615.1"/>
    </source>
</evidence>
<dbReference type="Proteomes" id="UP000053477">
    <property type="component" value="Unassembled WGS sequence"/>
</dbReference>
<evidence type="ECO:0000259" key="2">
    <source>
        <dbReference type="Pfam" id="PF22485"/>
    </source>
</evidence>
<dbReference type="AlphaFoldDB" id="A0A0H2S8K2"/>
<keyword evidence="4" id="KW-1185">Reference proteome</keyword>